<dbReference type="PANTHER" id="PTHR22550:SF5">
    <property type="entry name" value="LEUCINE ZIPPER PROTEIN 4"/>
    <property type="match status" value="1"/>
</dbReference>
<dbReference type="RefSeq" id="WP_090797294.1">
    <property type="nucleotide sequence ID" value="NZ_FMYI01000014.1"/>
</dbReference>
<evidence type="ECO:0000256" key="3">
    <source>
        <dbReference type="ARBA" id="ARBA00023136"/>
    </source>
</evidence>
<evidence type="ECO:0000313" key="7">
    <source>
        <dbReference type="EMBL" id="SDC63089.1"/>
    </source>
</evidence>
<evidence type="ECO:0000313" key="8">
    <source>
        <dbReference type="Proteomes" id="UP000242949"/>
    </source>
</evidence>
<dbReference type="Proteomes" id="UP000242949">
    <property type="component" value="Unassembled WGS sequence"/>
</dbReference>
<evidence type="ECO:0000256" key="5">
    <source>
        <dbReference type="SAM" id="MobiDB-lite"/>
    </source>
</evidence>
<keyword evidence="6" id="KW-1133">Transmembrane helix</keyword>
<protein>
    <submittedName>
        <fullName evidence="7">Spore germination protein KA</fullName>
    </submittedName>
</protein>
<evidence type="ECO:0000256" key="2">
    <source>
        <dbReference type="ARBA" id="ARBA00005278"/>
    </source>
</evidence>
<sequence length="511" mass="57189">MRTQSDKKTQSIVHDQLSSCLKTNLTYIKEQLGHSTDLVVRHLHIGSKKNGMAICYLDGLVEKETIRDQFMSQVKRQAFSAKDPQKLKEEVENLITAVSAVEHVRLFNDLFKHLMAGDSILLIDQVKSGLIIDTKGGNSREIDMVTTQEVVRGPKEGFVERLESNIALVRRRLKDRNFWLKSYSIGTKTQTTVVIGYLNGIVNPDIVKEVEERLSRIKIDAILESGNIEEFIQDDMYSPFPTVYNSERPDAIAAGILEGKVAIFVDGTPFVLLVPTLFVDFLKSSEDYYQRSDISTMIRCLRVLAFFIALLTPSFYIAVTLFHQEMLPTTLLTSLAAQREGIPFPAFIEALIMEVTFELLREAGVRLPSSVGSAISIVGALVLGQAAVEAGIVSPMMVIVVSFTAISSFVFPSYNLAISIRMLRFVFMMLAASFGLYGIFTGFLLMVFHLASLRSFGIPYLFPLAPFSFSGQRDVFWRAPLAQSKERPHLLSQINTTKNQTEPSSKKEIDL</sequence>
<dbReference type="AlphaFoldDB" id="A0A1G6N5G5"/>
<feature type="transmembrane region" description="Helical" evidence="6">
    <location>
        <begin position="426"/>
        <end position="451"/>
    </location>
</feature>
<keyword evidence="6" id="KW-0812">Transmembrane</keyword>
<accession>A0A1G6N5G5</accession>
<dbReference type="STRING" id="1612202.SAMN05421734_11432"/>
<feature type="region of interest" description="Disordered" evidence="5">
    <location>
        <begin position="492"/>
        <end position="511"/>
    </location>
</feature>
<name>A0A1G6N5G5_9BACI</name>
<dbReference type="InterPro" id="IPR004995">
    <property type="entry name" value="Spore_Ger"/>
</dbReference>
<dbReference type="PANTHER" id="PTHR22550">
    <property type="entry name" value="SPORE GERMINATION PROTEIN"/>
    <property type="match status" value="1"/>
</dbReference>
<feature type="compositionally biased region" description="Polar residues" evidence="5">
    <location>
        <begin position="492"/>
        <end position="503"/>
    </location>
</feature>
<feature type="transmembrane region" description="Helical" evidence="6">
    <location>
        <begin position="392"/>
        <end position="414"/>
    </location>
</feature>
<dbReference type="EMBL" id="FMYI01000014">
    <property type="protein sequence ID" value="SDC63089.1"/>
    <property type="molecule type" value="Genomic_DNA"/>
</dbReference>
<proteinExistence type="inferred from homology"/>
<keyword evidence="3 4" id="KW-0472">Membrane</keyword>
<reference evidence="8" key="1">
    <citation type="submission" date="2016-09" db="EMBL/GenBank/DDBJ databases">
        <authorList>
            <person name="Varghese N."/>
            <person name="Submissions S."/>
        </authorList>
    </citation>
    <scope>NUCLEOTIDE SEQUENCE [LARGE SCALE GENOMIC DNA]</scope>
    <source>
        <strain evidence="8">S5</strain>
    </source>
</reference>
<dbReference type="OrthoDB" id="9772630at2"/>
<comment type="subcellular location">
    <subcellularLocation>
        <location evidence="4">Cell membrane</location>
    </subcellularLocation>
    <subcellularLocation>
        <location evidence="1">Membrane</location>
        <topology evidence="1">Multi-pass membrane protein</topology>
    </subcellularLocation>
</comment>
<feature type="transmembrane region" description="Helical" evidence="6">
    <location>
        <begin position="303"/>
        <end position="322"/>
    </location>
</feature>
<keyword evidence="8" id="KW-1185">Reference proteome</keyword>
<dbReference type="GO" id="GO:0005886">
    <property type="term" value="C:plasma membrane"/>
    <property type="evidence" value="ECO:0007669"/>
    <property type="project" value="UniProtKB-SubCell"/>
</dbReference>
<evidence type="ECO:0000256" key="1">
    <source>
        <dbReference type="ARBA" id="ARBA00004141"/>
    </source>
</evidence>
<comment type="similarity">
    <text evidence="2 4">Belongs to the GerABKA family.</text>
</comment>
<dbReference type="GO" id="GO:0009847">
    <property type="term" value="P:spore germination"/>
    <property type="evidence" value="ECO:0007669"/>
    <property type="project" value="UniProtKB-UniRule"/>
</dbReference>
<dbReference type="InterPro" id="IPR050768">
    <property type="entry name" value="UPF0353/GerABKA_families"/>
</dbReference>
<gene>
    <name evidence="7" type="ORF">SAMN05421734_11432</name>
</gene>
<organism evidence="7 8">
    <name type="scientific">Pelagirhabdus alkalitolerans</name>
    <dbReference type="NCBI Taxonomy" id="1612202"/>
    <lineage>
        <taxon>Bacteria</taxon>
        <taxon>Bacillati</taxon>
        <taxon>Bacillota</taxon>
        <taxon>Bacilli</taxon>
        <taxon>Bacillales</taxon>
        <taxon>Bacillaceae</taxon>
        <taxon>Pelagirhabdus</taxon>
    </lineage>
</organism>
<evidence type="ECO:0000256" key="4">
    <source>
        <dbReference type="PIRNR" id="PIRNR005690"/>
    </source>
</evidence>
<dbReference type="PIRSF" id="PIRSF005690">
    <property type="entry name" value="GerBA"/>
    <property type="match status" value="1"/>
</dbReference>
<dbReference type="Pfam" id="PF03323">
    <property type="entry name" value="GerA"/>
    <property type="match status" value="1"/>
</dbReference>
<evidence type="ECO:0000256" key="6">
    <source>
        <dbReference type="SAM" id="Phobius"/>
    </source>
</evidence>